<evidence type="ECO:0000256" key="2">
    <source>
        <dbReference type="SAM" id="SignalP"/>
    </source>
</evidence>
<evidence type="ECO:0000313" key="3">
    <source>
        <dbReference type="EMBL" id="UMM14208.1"/>
    </source>
</evidence>
<feature type="chain" id="PRO_5041906554" evidence="2">
    <location>
        <begin position="25"/>
        <end position="107"/>
    </location>
</feature>
<gene>
    <name evidence="3" type="ORF">L5515_002110</name>
</gene>
<keyword evidence="2" id="KW-0732">Signal</keyword>
<feature type="compositionally biased region" description="Basic and acidic residues" evidence="1">
    <location>
        <begin position="52"/>
        <end position="62"/>
    </location>
</feature>
<sequence>MNRRSTALIVILSLLAIFVTNTLAQGGSTPDDTPPAIPDDTPPAAPEGAKAPGDDQNAKKPSGDNPGTEAPSETVTEGLPEGTSPGNSGATYPVIGAIATAVIANFF</sequence>
<dbReference type="EMBL" id="CP092620">
    <property type="protein sequence ID" value="UMM14208.1"/>
    <property type="molecule type" value="Genomic_DNA"/>
</dbReference>
<evidence type="ECO:0000256" key="1">
    <source>
        <dbReference type="SAM" id="MobiDB-lite"/>
    </source>
</evidence>
<proteinExistence type="predicted"/>
<keyword evidence="4" id="KW-1185">Reference proteome</keyword>
<feature type="signal peptide" evidence="2">
    <location>
        <begin position="1"/>
        <end position="24"/>
    </location>
</feature>
<name>A0AAE9E393_CAEBR</name>
<evidence type="ECO:0000313" key="4">
    <source>
        <dbReference type="Proteomes" id="UP000829354"/>
    </source>
</evidence>
<feature type="compositionally biased region" description="Pro residues" evidence="1">
    <location>
        <begin position="32"/>
        <end position="45"/>
    </location>
</feature>
<accession>A0AAE9E393</accession>
<dbReference type="AlphaFoldDB" id="A0AAE9E393"/>
<feature type="region of interest" description="Disordered" evidence="1">
    <location>
        <begin position="24"/>
        <end position="92"/>
    </location>
</feature>
<reference evidence="3 4" key="1">
    <citation type="submission" date="2022-04" db="EMBL/GenBank/DDBJ databases">
        <title>Chromosome-level reference genomes for two strains of Caenorhabditis briggsae: an improved platform for comparative genomics.</title>
        <authorList>
            <person name="Stevens L."/>
            <person name="Andersen E."/>
        </authorList>
    </citation>
    <scope>NUCLEOTIDE SEQUENCE [LARGE SCALE GENOMIC DNA]</scope>
    <source>
        <strain evidence="3">VX34</strain>
        <tissue evidence="3">Whole-organism</tissue>
    </source>
</reference>
<dbReference type="Proteomes" id="UP000829354">
    <property type="component" value="Chromosome I"/>
</dbReference>
<organism evidence="3 4">
    <name type="scientific">Caenorhabditis briggsae</name>
    <dbReference type="NCBI Taxonomy" id="6238"/>
    <lineage>
        <taxon>Eukaryota</taxon>
        <taxon>Metazoa</taxon>
        <taxon>Ecdysozoa</taxon>
        <taxon>Nematoda</taxon>
        <taxon>Chromadorea</taxon>
        <taxon>Rhabditida</taxon>
        <taxon>Rhabditina</taxon>
        <taxon>Rhabditomorpha</taxon>
        <taxon>Rhabditoidea</taxon>
        <taxon>Rhabditidae</taxon>
        <taxon>Peloderinae</taxon>
        <taxon>Caenorhabditis</taxon>
    </lineage>
</organism>
<protein>
    <submittedName>
        <fullName evidence="3">Uncharacterized protein</fullName>
    </submittedName>
</protein>